<feature type="compositionally biased region" description="Low complexity" evidence="1">
    <location>
        <begin position="618"/>
        <end position="633"/>
    </location>
</feature>
<dbReference type="AlphaFoldDB" id="A0AAD7HN06"/>
<evidence type="ECO:0000313" key="4">
    <source>
        <dbReference type="Proteomes" id="UP001215598"/>
    </source>
</evidence>
<feature type="region of interest" description="Disordered" evidence="1">
    <location>
        <begin position="930"/>
        <end position="1042"/>
    </location>
</feature>
<evidence type="ECO:0000259" key="2">
    <source>
        <dbReference type="Pfam" id="PF20231"/>
    </source>
</evidence>
<feature type="domain" description="DUF6589" evidence="2">
    <location>
        <begin position="354"/>
        <end position="851"/>
    </location>
</feature>
<feature type="compositionally biased region" description="Polar residues" evidence="1">
    <location>
        <begin position="518"/>
        <end position="532"/>
    </location>
</feature>
<organism evidence="3 4">
    <name type="scientific">Mycena metata</name>
    <dbReference type="NCBI Taxonomy" id="1033252"/>
    <lineage>
        <taxon>Eukaryota</taxon>
        <taxon>Fungi</taxon>
        <taxon>Dikarya</taxon>
        <taxon>Basidiomycota</taxon>
        <taxon>Agaricomycotina</taxon>
        <taxon>Agaricomycetes</taxon>
        <taxon>Agaricomycetidae</taxon>
        <taxon>Agaricales</taxon>
        <taxon>Marasmiineae</taxon>
        <taxon>Mycenaceae</taxon>
        <taxon>Mycena</taxon>
    </lineage>
</organism>
<evidence type="ECO:0000313" key="3">
    <source>
        <dbReference type="EMBL" id="KAJ7723584.1"/>
    </source>
</evidence>
<feature type="compositionally biased region" description="Acidic residues" evidence="1">
    <location>
        <begin position="1004"/>
        <end position="1042"/>
    </location>
</feature>
<name>A0AAD7HN06_9AGAR</name>
<dbReference type="Proteomes" id="UP001215598">
    <property type="component" value="Unassembled WGS sequence"/>
</dbReference>
<reference evidence="3" key="1">
    <citation type="submission" date="2023-03" db="EMBL/GenBank/DDBJ databases">
        <title>Massive genome expansion in bonnet fungi (Mycena s.s.) driven by repeated elements and novel gene families across ecological guilds.</title>
        <authorList>
            <consortium name="Lawrence Berkeley National Laboratory"/>
            <person name="Harder C.B."/>
            <person name="Miyauchi S."/>
            <person name="Viragh M."/>
            <person name="Kuo A."/>
            <person name="Thoen E."/>
            <person name="Andreopoulos B."/>
            <person name="Lu D."/>
            <person name="Skrede I."/>
            <person name="Drula E."/>
            <person name="Henrissat B."/>
            <person name="Morin E."/>
            <person name="Kohler A."/>
            <person name="Barry K."/>
            <person name="LaButti K."/>
            <person name="Morin E."/>
            <person name="Salamov A."/>
            <person name="Lipzen A."/>
            <person name="Mereny Z."/>
            <person name="Hegedus B."/>
            <person name="Baldrian P."/>
            <person name="Stursova M."/>
            <person name="Weitz H."/>
            <person name="Taylor A."/>
            <person name="Grigoriev I.V."/>
            <person name="Nagy L.G."/>
            <person name="Martin F."/>
            <person name="Kauserud H."/>
        </authorList>
    </citation>
    <scope>NUCLEOTIDE SEQUENCE</scope>
    <source>
        <strain evidence="3">CBHHK182m</strain>
    </source>
</reference>
<protein>
    <recommendedName>
        <fullName evidence="2">DUF6589 domain-containing protein</fullName>
    </recommendedName>
</protein>
<gene>
    <name evidence="3" type="ORF">B0H16DRAFT_1666140</name>
</gene>
<dbReference type="InterPro" id="IPR046496">
    <property type="entry name" value="DUF6589"/>
</dbReference>
<keyword evidence="4" id="KW-1185">Reference proteome</keyword>
<dbReference type="Pfam" id="PF20231">
    <property type="entry name" value="DUF6589"/>
    <property type="match status" value="1"/>
</dbReference>
<evidence type="ECO:0000256" key="1">
    <source>
        <dbReference type="SAM" id="MobiDB-lite"/>
    </source>
</evidence>
<comment type="caution">
    <text evidence="3">The sequence shown here is derived from an EMBL/GenBank/DDBJ whole genome shotgun (WGS) entry which is preliminary data.</text>
</comment>
<feature type="region of interest" description="Disordered" evidence="1">
    <location>
        <begin position="616"/>
        <end position="693"/>
    </location>
</feature>
<feature type="compositionally biased region" description="Low complexity" evidence="1">
    <location>
        <begin position="957"/>
        <end position="989"/>
    </location>
</feature>
<proteinExistence type="predicted"/>
<accession>A0AAD7HN06</accession>
<sequence>MEDQPAQIKLIPLRAKKRSKFEKVDDVLATYGFKSLGEFLTTVFYHHRRADGLDPRTPRHKAAVTSFLQGASTFTMSDIIPLLYDHPQSRPKKKQANQLAHAFSPHTPLSEIRSARPCLSAWATRTVGDEAYRRVGLLAKKSDDPASRTHIRASTNGRKEGARVATWEDMNFSIQGLADQYREADGLVWYITESLAAPRVKGKVVIRKRRPHPVIQVGAISSFVLSRNSYASGDLALPLGVWHFVCKSHVDVKRVYCRFGSIVSDSTARNALNSMSAADFQTLQESVQDATSRHESEWGKILDNVQQHSPVYEHGLGRDNQLKVGTACTAFHYDDCEPGAFDAQDHIDRVLAEDRKHMTTESIYNSIDWEHNDKITDLHFVRVLVEYSPHLSDLSKEISELFRTVLAKHRIRVTKKKVQNLSTNSEREMTSQGMLRARGDFDKQMGIEPDKCDNILDWIRGDGGSHATLMNLKKYLAIDPNIYNSCRNVVSTPETWHTKATDLNSSASNHYGPAASKDPSSLSRSSNATNMKRPTDLKKCDFYPTSRSMTMIWEARVLDCWRLILGVDSDIHAHFEELAAIDALPTLDDLLEHAADLRARFASQAAYDLALSKGEYDSASPSAKAPKGSPWKSRSPAEPVSAPEKPVESEGEDELEMPGLADIHDGSASDSEAPAPDKTQPPPPKPSEGPKVHAETAEFDGDRVFSNAILFLMEFGWWIELNYAIPEGDVGRVLEILKIYIFTFAGTSNHNYMRYMLDLYALLQFECSPKLKEALLNNWLINLRGIIGAFIEGDLMQEHYNRWLEDMVRRRGGDFDDKFYRETISPNVQHFLEMKENIESAFELKRRGKAHTSPHLRDETRILLRMYKEEELHSFRSTRSMGHAAVNRFDRGYQRLHAGKLAEYLRDSADYASVLRGAEELRHALNSDAMVLDSDPSSPPSPPKTPELNHRPPSQPSSPQSEYSTSSSSEDSTHSTTSTKSTSSTTSAQEEFEENLIKLCGAEVELETSDEEDADEVWAELDSESDDDQDANEEVNSDYDSD</sequence>
<dbReference type="EMBL" id="JARKIB010000210">
    <property type="protein sequence ID" value="KAJ7723584.1"/>
    <property type="molecule type" value="Genomic_DNA"/>
</dbReference>
<feature type="region of interest" description="Disordered" evidence="1">
    <location>
        <begin position="503"/>
        <end position="532"/>
    </location>
</feature>